<accession>A0A8H8S583</accession>
<evidence type="ECO:0000313" key="2">
    <source>
        <dbReference type="EMBL" id="TVY47099.1"/>
    </source>
</evidence>
<dbReference type="EMBL" id="QGMI01000110">
    <property type="protein sequence ID" value="TVY47099.1"/>
    <property type="molecule type" value="Genomic_DNA"/>
</dbReference>
<comment type="caution">
    <text evidence="2">The sequence shown here is derived from an EMBL/GenBank/DDBJ whole genome shotgun (WGS) entry which is preliminary data.</text>
</comment>
<feature type="non-terminal residue" evidence="2">
    <location>
        <position position="1"/>
    </location>
</feature>
<keyword evidence="1" id="KW-0812">Transmembrane</keyword>
<dbReference type="Proteomes" id="UP000443090">
    <property type="component" value="Unassembled WGS sequence"/>
</dbReference>
<keyword evidence="1" id="KW-1133">Transmembrane helix</keyword>
<evidence type="ECO:0000313" key="3">
    <source>
        <dbReference type="Proteomes" id="UP000443090"/>
    </source>
</evidence>
<keyword evidence="3" id="KW-1185">Reference proteome</keyword>
<proteinExistence type="predicted"/>
<keyword evidence="1" id="KW-0472">Membrane</keyword>
<reference evidence="2 3" key="1">
    <citation type="submission" date="2018-05" db="EMBL/GenBank/DDBJ databases">
        <title>Genome sequencing and assembly of the regulated plant pathogen Lachnellula willkommii and related sister species for the development of diagnostic species identification markers.</title>
        <authorList>
            <person name="Giroux E."/>
            <person name="Bilodeau G."/>
        </authorList>
    </citation>
    <scope>NUCLEOTIDE SEQUENCE [LARGE SCALE GENOMIC DNA]</scope>
    <source>
        <strain evidence="2 3">CBS 160.35</strain>
    </source>
</reference>
<evidence type="ECO:0000256" key="1">
    <source>
        <dbReference type="SAM" id="Phobius"/>
    </source>
</evidence>
<gene>
    <name evidence="2" type="ORF">LOCC1_G001742</name>
</gene>
<protein>
    <submittedName>
        <fullName evidence="2">Uncharacterized protein</fullName>
    </submittedName>
</protein>
<organism evidence="2 3">
    <name type="scientific">Lachnellula occidentalis</name>
    <dbReference type="NCBI Taxonomy" id="215460"/>
    <lineage>
        <taxon>Eukaryota</taxon>
        <taxon>Fungi</taxon>
        <taxon>Dikarya</taxon>
        <taxon>Ascomycota</taxon>
        <taxon>Pezizomycotina</taxon>
        <taxon>Leotiomycetes</taxon>
        <taxon>Helotiales</taxon>
        <taxon>Lachnaceae</taxon>
        <taxon>Lachnellula</taxon>
    </lineage>
</organism>
<sequence length="267" mass="29207">MTREPPPAISLPSLSSEERHIRWKRYTRHRSCWLSALAVLFLVVMVVGIVLSAHRYYQDMGGQGFLKTRRLTSPSNICLPLRKLEIRDGHGEGLLVSSTDYSRRSGENVPYYTCGDQQHSCEAFGQPNICCPVRTACYSTTDEISPSSIFCCNSAWNTSKCHVSKHDPPVCITGTTECSRDTGGGCCPKDTTCSPNGCIQILGPYIITSSVTTIGAGGTNSLAPATKTITERPAATTTKVKDGEVVHSGVRKYSDILRFPYAMAWML</sequence>
<dbReference type="AlphaFoldDB" id="A0A8H8S583"/>
<feature type="transmembrane region" description="Helical" evidence="1">
    <location>
        <begin position="32"/>
        <end position="53"/>
    </location>
</feature>
<name>A0A8H8S583_9HELO</name>
<dbReference type="OrthoDB" id="3545167at2759"/>